<dbReference type="EMBL" id="NEXD01000033">
    <property type="protein sequence ID" value="PSN85399.1"/>
    <property type="molecule type" value="Genomic_DNA"/>
</dbReference>
<protein>
    <submittedName>
        <fullName evidence="1">Uncharacterized protein</fullName>
    </submittedName>
</protein>
<evidence type="ECO:0000313" key="1">
    <source>
        <dbReference type="EMBL" id="PSN85399.1"/>
    </source>
</evidence>
<accession>A0A2R6AGC0</accession>
<reference evidence="1 2" key="1">
    <citation type="submission" date="2017-04" db="EMBL/GenBank/DDBJ databases">
        <title>Novel microbial lineages endemic to geothermal iron-oxide mats fill important gaps in the evolutionary history of Archaea.</title>
        <authorList>
            <person name="Jay Z.J."/>
            <person name="Beam J.P."/>
            <person name="Dlakic M."/>
            <person name="Rusch D.B."/>
            <person name="Kozubal M.A."/>
            <person name="Inskeep W.P."/>
        </authorList>
    </citation>
    <scope>NUCLEOTIDE SEQUENCE [LARGE SCALE GENOMIC DNA]</scope>
    <source>
        <strain evidence="1">BE_D</strain>
    </source>
</reference>
<organism evidence="1 2">
    <name type="scientific">Candidatus Marsarchaeota G1 archaeon BE_D</name>
    <dbReference type="NCBI Taxonomy" id="1978156"/>
    <lineage>
        <taxon>Archaea</taxon>
        <taxon>Candidatus Marsarchaeota</taxon>
        <taxon>Candidatus Marsarchaeota group 1</taxon>
    </lineage>
</organism>
<comment type="caution">
    <text evidence="1">The sequence shown here is derived from an EMBL/GenBank/DDBJ whole genome shotgun (WGS) entry which is preliminary data.</text>
</comment>
<dbReference type="AlphaFoldDB" id="A0A2R6AGC0"/>
<dbReference type="InterPro" id="IPR039261">
    <property type="entry name" value="FNR_nucleotide-bd"/>
</dbReference>
<evidence type="ECO:0000313" key="2">
    <source>
        <dbReference type="Proteomes" id="UP000240569"/>
    </source>
</evidence>
<dbReference type="Proteomes" id="UP000240569">
    <property type="component" value="Unassembled WGS sequence"/>
</dbReference>
<dbReference type="Gene3D" id="3.40.50.80">
    <property type="entry name" value="Nucleotide-binding domain of ferredoxin-NADP reductase (FNR) module"/>
    <property type="match status" value="1"/>
</dbReference>
<sequence>MFRLRVGERSLQSDENRYPGTFVLGAKSTNELFLLDEPLESGARVFVSTDNGTRGFKGFVTQLARSILESERFDALSEHHLNNT</sequence>
<gene>
    <name evidence="1" type="ORF">B9Q02_06570</name>
</gene>
<proteinExistence type="predicted"/>
<name>A0A2R6AGC0_9ARCH</name>